<sequence length="111" mass="12393">MAKELAKTKLKLAAQEKFSHQMQETLARLKAEFEPENVVSDEDISYDPTPQDNNTTKRMDLKDLRAFDPNKGEGKGVMREPPRKTAPTAPHNNTNDVGQPLHKKKVANAPG</sequence>
<name>A0A803PHP8_CANSA</name>
<evidence type="ECO:0000313" key="3">
    <source>
        <dbReference type="Proteomes" id="UP000596661"/>
    </source>
</evidence>
<dbReference type="Gramene" id="evm.model.04.509">
    <property type="protein sequence ID" value="cds.evm.model.04.509"/>
    <property type="gene ID" value="evm.TU.04.509"/>
</dbReference>
<dbReference type="Proteomes" id="UP000596661">
    <property type="component" value="Chromosome 4"/>
</dbReference>
<dbReference type="EMBL" id="UZAU01000362">
    <property type="status" value="NOT_ANNOTATED_CDS"/>
    <property type="molecule type" value="Genomic_DNA"/>
</dbReference>
<evidence type="ECO:0000313" key="2">
    <source>
        <dbReference type="EnsemblPlants" id="cds.evm.model.04.509"/>
    </source>
</evidence>
<proteinExistence type="predicted"/>
<feature type="compositionally biased region" description="Basic residues" evidence="1">
    <location>
        <begin position="101"/>
        <end position="111"/>
    </location>
</feature>
<keyword evidence="3" id="KW-1185">Reference proteome</keyword>
<feature type="region of interest" description="Disordered" evidence="1">
    <location>
        <begin position="35"/>
        <end position="111"/>
    </location>
</feature>
<reference evidence="2" key="2">
    <citation type="submission" date="2021-03" db="UniProtKB">
        <authorList>
            <consortium name="EnsemblPlants"/>
        </authorList>
    </citation>
    <scope>IDENTIFICATION</scope>
</reference>
<accession>A0A803PHP8</accession>
<dbReference type="EnsemblPlants" id="evm.model.04.509">
    <property type="protein sequence ID" value="cds.evm.model.04.509"/>
    <property type="gene ID" value="evm.TU.04.509"/>
</dbReference>
<evidence type="ECO:0000256" key="1">
    <source>
        <dbReference type="SAM" id="MobiDB-lite"/>
    </source>
</evidence>
<reference evidence="2" key="1">
    <citation type="submission" date="2018-11" db="EMBL/GenBank/DDBJ databases">
        <authorList>
            <person name="Grassa J C."/>
        </authorList>
    </citation>
    <scope>NUCLEOTIDE SEQUENCE [LARGE SCALE GENOMIC DNA]</scope>
</reference>
<organism evidence="2 3">
    <name type="scientific">Cannabis sativa</name>
    <name type="common">Hemp</name>
    <name type="synonym">Marijuana</name>
    <dbReference type="NCBI Taxonomy" id="3483"/>
    <lineage>
        <taxon>Eukaryota</taxon>
        <taxon>Viridiplantae</taxon>
        <taxon>Streptophyta</taxon>
        <taxon>Embryophyta</taxon>
        <taxon>Tracheophyta</taxon>
        <taxon>Spermatophyta</taxon>
        <taxon>Magnoliopsida</taxon>
        <taxon>eudicotyledons</taxon>
        <taxon>Gunneridae</taxon>
        <taxon>Pentapetalae</taxon>
        <taxon>rosids</taxon>
        <taxon>fabids</taxon>
        <taxon>Rosales</taxon>
        <taxon>Cannabaceae</taxon>
        <taxon>Cannabis</taxon>
    </lineage>
</organism>
<dbReference type="AlphaFoldDB" id="A0A803PHP8"/>
<feature type="compositionally biased region" description="Basic and acidic residues" evidence="1">
    <location>
        <begin position="55"/>
        <end position="83"/>
    </location>
</feature>
<protein>
    <submittedName>
        <fullName evidence="2">Uncharacterized protein</fullName>
    </submittedName>
</protein>